<dbReference type="OrthoDB" id="307812at2157"/>
<dbReference type="InterPro" id="IPR055693">
    <property type="entry name" value="DUF7269"/>
</dbReference>
<dbReference type="Proteomes" id="UP000199451">
    <property type="component" value="Unassembled WGS sequence"/>
</dbReference>
<proteinExistence type="predicted"/>
<evidence type="ECO:0000256" key="1">
    <source>
        <dbReference type="SAM" id="Phobius"/>
    </source>
</evidence>
<name>A0A1G9Q9E6_9EURY</name>
<gene>
    <name evidence="2" type="ORF">SAMN04487949_0752</name>
</gene>
<evidence type="ECO:0000313" key="3">
    <source>
        <dbReference type="Proteomes" id="UP000199451"/>
    </source>
</evidence>
<sequence>MSTASASRLSRVVTAVGLGAVGFGLVSVALRETFGFSVSYTFVTLVGLLAVAQGLRAVSGRRRTDGEATETGDPELRYRVPTPGDDFDRLLGDTTGWSLRNVSRRHDVRDRLHRAAVDALVTYEHCTAEEARARIESGAWTDDQVAASLLSDSVPSPPLRLRLRRLLTRESGFAFRVARTVDAIHAVQEGRR</sequence>
<organism evidence="2 3">
    <name type="scientific">Halogranum gelatinilyticum</name>
    <dbReference type="NCBI Taxonomy" id="660521"/>
    <lineage>
        <taxon>Archaea</taxon>
        <taxon>Methanobacteriati</taxon>
        <taxon>Methanobacteriota</taxon>
        <taxon>Stenosarchaea group</taxon>
        <taxon>Halobacteria</taxon>
        <taxon>Halobacteriales</taxon>
        <taxon>Haloferacaceae</taxon>
    </lineage>
</organism>
<keyword evidence="1" id="KW-0472">Membrane</keyword>
<dbReference type="AlphaFoldDB" id="A0A1G9Q9E6"/>
<keyword evidence="3" id="KW-1185">Reference proteome</keyword>
<evidence type="ECO:0000313" key="2">
    <source>
        <dbReference type="EMBL" id="SDM07702.1"/>
    </source>
</evidence>
<dbReference type="Pfam" id="PF23933">
    <property type="entry name" value="DUF7269"/>
    <property type="match status" value="1"/>
</dbReference>
<feature type="transmembrane region" description="Helical" evidence="1">
    <location>
        <begin position="12"/>
        <end position="30"/>
    </location>
</feature>
<feature type="transmembrane region" description="Helical" evidence="1">
    <location>
        <begin position="36"/>
        <end position="55"/>
    </location>
</feature>
<dbReference type="RefSeq" id="WP_089694198.1">
    <property type="nucleotide sequence ID" value="NZ_FNHL01000001.1"/>
</dbReference>
<protein>
    <submittedName>
        <fullName evidence="2">Uncharacterized protein</fullName>
    </submittedName>
</protein>
<accession>A0A1G9Q9E6</accession>
<reference evidence="3" key="1">
    <citation type="submission" date="2016-10" db="EMBL/GenBank/DDBJ databases">
        <authorList>
            <person name="Varghese N."/>
            <person name="Submissions S."/>
        </authorList>
    </citation>
    <scope>NUCLEOTIDE SEQUENCE [LARGE SCALE GENOMIC DNA]</scope>
    <source>
        <strain evidence="3">CGMCC 1.10119</strain>
    </source>
</reference>
<keyword evidence="1" id="KW-1133">Transmembrane helix</keyword>
<dbReference type="STRING" id="660521.SAMN04487949_0752"/>
<dbReference type="EMBL" id="FNHL01000001">
    <property type="protein sequence ID" value="SDM07702.1"/>
    <property type="molecule type" value="Genomic_DNA"/>
</dbReference>
<keyword evidence="1" id="KW-0812">Transmembrane</keyword>